<accession>D2VBV1</accession>
<evidence type="ECO:0000259" key="2">
    <source>
        <dbReference type="Pfam" id="PF03372"/>
    </source>
</evidence>
<dbReference type="EMBL" id="GG738862">
    <property type="protein sequence ID" value="EFC45535.1"/>
    <property type="molecule type" value="Genomic_DNA"/>
</dbReference>
<feature type="region of interest" description="Disordered" evidence="1">
    <location>
        <begin position="45"/>
        <end position="69"/>
    </location>
</feature>
<sequence length="378" mass="43691">MSQQQNNTTTNSNNSPYAAFASNTPRNNNPNNFRKKHKFFLKVSNENNSSSTSSSNQASSSSDDQNNSLENNQQQLIDGFKCCTYNIHVFKSGNGQTTLDKLIDYLTVGQIGSKPFDIIGLNEAFESKYRRGQILTPLNEIQKSLTKYYGTEYKCYYAPTCKTMGNCFITALPVKKTQTWRLAKGPGGVRNVLGLQLDLEKCKSPVEYFFLTHLDFINEEWRVKQFSQILEFMEKFMRQSFNTKDNNFVMMGDFNAMYKNDYTQEFWDQIQMDRMQEQWEPAVSTLMDILLGDIKDERLPIQKNLKCEKLYDTWRMCNKELQFNGRNLSSSRLKTRIDYILCSKSLSKNVLHSCIDTKSKTTSISDHNPVITHFSFLA</sequence>
<dbReference type="VEuPathDB" id="AmoebaDB:NAEGRDRAFT_79355"/>
<evidence type="ECO:0000313" key="3">
    <source>
        <dbReference type="EMBL" id="EFC45535.1"/>
    </source>
</evidence>
<feature type="domain" description="Endonuclease/exonuclease/phosphatase" evidence="2">
    <location>
        <begin position="83"/>
        <end position="367"/>
    </location>
</feature>
<name>D2VBV1_NAEGR</name>
<dbReference type="KEGG" id="ngr:NAEGRDRAFT_79355"/>
<dbReference type="PANTHER" id="PTHR14859">
    <property type="entry name" value="CALCOFLUOR WHITE HYPERSENSITIVE PROTEIN PRECURSOR"/>
    <property type="match status" value="1"/>
</dbReference>
<dbReference type="GO" id="GO:0004527">
    <property type="term" value="F:exonuclease activity"/>
    <property type="evidence" value="ECO:0007669"/>
    <property type="project" value="UniProtKB-KW"/>
</dbReference>
<keyword evidence="4" id="KW-1185">Reference proteome</keyword>
<dbReference type="InterPro" id="IPR036691">
    <property type="entry name" value="Endo/exonu/phosph_ase_sf"/>
</dbReference>
<dbReference type="InParanoid" id="D2VBV1"/>
<feature type="compositionally biased region" description="Low complexity" evidence="1">
    <location>
        <begin position="1"/>
        <end position="15"/>
    </location>
</feature>
<reference evidence="3 4" key="1">
    <citation type="journal article" date="2010" name="Cell">
        <title>The genome of Naegleria gruberi illuminates early eukaryotic versatility.</title>
        <authorList>
            <person name="Fritz-Laylin L.K."/>
            <person name="Prochnik S.E."/>
            <person name="Ginger M.L."/>
            <person name="Dacks J.B."/>
            <person name="Carpenter M.L."/>
            <person name="Field M.C."/>
            <person name="Kuo A."/>
            <person name="Paredez A."/>
            <person name="Chapman J."/>
            <person name="Pham J."/>
            <person name="Shu S."/>
            <person name="Neupane R."/>
            <person name="Cipriano M."/>
            <person name="Mancuso J."/>
            <person name="Tu H."/>
            <person name="Salamov A."/>
            <person name="Lindquist E."/>
            <person name="Shapiro H."/>
            <person name="Lucas S."/>
            <person name="Grigoriev I.V."/>
            <person name="Cande W.Z."/>
            <person name="Fulton C."/>
            <person name="Rokhsar D.S."/>
            <person name="Dawson S.C."/>
        </authorList>
    </citation>
    <scope>NUCLEOTIDE SEQUENCE [LARGE SCALE GENOMIC DNA]</scope>
    <source>
        <strain evidence="3 4">NEG-M</strain>
    </source>
</reference>
<feature type="region of interest" description="Disordered" evidence="1">
    <location>
        <begin position="1"/>
        <end position="33"/>
    </location>
</feature>
<keyword evidence="3" id="KW-0255">Endonuclease</keyword>
<dbReference type="OrthoDB" id="200415at2759"/>
<dbReference type="InterPro" id="IPR051916">
    <property type="entry name" value="GPI-anchor_lipid_remodeler"/>
</dbReference>
<dbReference type="GO" id="GO:0016020">
    <property type="term" value="C:membrane"/>
    <property type="evidence" value="ECO:0007669"/>
    <property type="project" value="GOC"/>
</dbReference>
<gene>
    <name evidence="3" type="ORF">NAEGRDRAFT_79355</name>
</gene>
<dbReference type="GO" id="GO:0006506">
    <property type="term" value="P:GPI anchor biosynthetic process"/>
    <property type="evidence" value="ECO:0007669"/>
    <property type="project" value="TreeGrafter"/>
</dbReference>
<evidence type="ECO:0000313" key="4">
    <source>
        <dbReference type="Proteomes" id="UP000006671"/>
    </source>
</evidence>
<dbReference type="PANTHER" id="PTHR14859:SF0">
    <property type="entry name" value="ENDONUCLEASE_EXONUCLEASE_PHOSPHATASE FAMILY PROTEIN, EXPRESSED"/>
    <property type="match status" value="1"/>
</dbReference>
<organism evidence="4">
    <name type="scientific">Naegleria gruberi</name>
    <name type="common">Amoeba</name>
    <dbReference type="NCBI Taxonomy" id="5762"/>
    <lineage>
        <taxon>Eukaryota</taxon>
        <taxon>Discoba</taxon>
        <taxon>Heterolobosea</taxon>
        <taxon>Tetramitia</taxon>
        <taxon>Eutetramitia</taxon>
        <taxon>Vahlkampfiidae</taxon>
        <taxon>Naegleria</taxon>
    </lineage>
</organism>
<dbReference type="RefSeq" id="XP_002678279.1">
    <property type="nucleotide sequence ID" value="XM_002678233.1"/>
</dbReference>
<dbReference type="Proteomes" id="UP000006671">
    <property type="component" value="Unassembled WGS sequence"/>
</dbReference>
<evidence type="ECO:0000256" key="1">
    <source>
        <dbReference type="SAM" id="MobiDB-lite"/>
    </source>
</evidence>
<dbReference type="GO" id="GO:0005783">
    <property type="term" value="C:endoplasmic reticulum"/>
    <property type="evidence" value="ECO:0007669"/>
    <property type="project" value="TreeGrafter"/>
</dbReference>
<keyword evidence="3" id="KW-0269">Exonuclease</keyword>
<dbReference type="AlphaFoldDB" id="D2VBV1"/>
<feature type="compositionally biased region" description="Low complexity" evidence="1">
    <location>
        <begin position="23"/>
        <end position="32"/>
    </location>
</feature>
<dbReference type="Pfam" id="PF03372">
    <property type="entry name" value="Exo_endo_phos"/>
    <property type="match status" value="1"/>
</dbReference>
<dbReference type="GeneID" id="8857507"/>
<dbReference type="GO" id="GO:0004519">
    <property type="term" value="F:endonuclease activity"/>
    <property type="evidence" value="ECO:0007669"/>
    <property type="project" value="UniProtKB-KW"/>
</dbReference>
<keyword evidence="3" id="KW-0540">Nuclease</keyword>
<protein>
    <submittedName>
        <fullName evidence="3">Endonuclease/exonuclease/phosphatase family protein</fullName>
    </submittedName>
</protein>
<dbReference type="SUPFAM" id="SSF56219">
    <property type="entry name" value="DNase I-like"/>
    <property type="match status" value="1"/>
</dbReference>
<dbReference type="Gene3D" id="3.60.10.10">
    <property type="entry name" value="Endonuclease/exonuclease/phosphatase"/>
    <property type="match status" value="1"/>
</dbReference>
<proteinExistence type="predicted"/>
<keyword evidence="3" id="KW-0378">Hydrolase</keyword>
<dbReference type="InterPro" id="IPR005135">
    <property type="entry name" value="Endo/exonuclease/phosphatase"/>
</dbReference>